<proteinExistence type="predicted"/>
<protein>
    <submittedName>
        <fullName evidence="1">Uncharacterized protein</fullName>
    </submittedName>
</protein>
<keyword evidence="2" id="KW-1185">Reference proteome</keyword>
<gene>
    <name evidence="1" type="ORF">AB4Y32_24210</name>
</gene>
<comment type="caution">
    <text evidence="1">The sequence shown here is derived from an EMBL/GenBank/DDBJ whole genome shotgun (WGS) entry which is preliminary data.</text>
</comment>
<evidence type="ECO:0000313" key="2">
    <source>
        <dbReference type="Proteomes" id="UP001558850"/>
    </source>
</evidence>
<organism evidence="1 2">
    <name type="scientific">Paraburkholderia phymatum</name>
    <dbReference type="NCBI Taxonomy" id="148447"/>
    <lineage>
        <taxon>Bacteria</taxon>
        <taxon>Pseudomonadati</taxon>
        <taxon>Pseudomonadota</taxon>
        <taxon>Betaproteobacteria</taxon>
        <taxon>Burkholderiales</taxon>
        <taxon>Burkholderiaceae</taxon>
        <taxon>Paraburkholderia</taxon>
    </lineage>
</organism>
<accession>A0ACC6U569</accession>
<name>A0ACC6U569_9BURK</name>
<reference evidence="1" key="1">
    <citation type="submission" date="2024-07" db="EMBL/GenBank/DDBJ databases">
        <title>A survey of Mimosa microsymbionts across Brazilian biomes reveals a high diversity of Paraburkholderia nodulating endemic species, but also that Cupriavidus is common as a symbiont of widespread species.</title>
        <authorList>
            <person name="Rouws L."/>
            <person name="Barauna A."/>
            <person name="Beukes C."/>
            <person name="Rouws J.R.C."/>
            <person name="De Faria S.M."/>
            <person name="Gross E."/>
            <person name="Bueno Dos Reis Junior F."/>
            <person name="Simon M.F."/>
            <person name="Maluk M."/>
            <person name="Odee D.W."/>
            <person name="Kenicer G."/>
            <person name="Young J.P.W."/>
            <person name="Reis V.M."/>
            <person name="Zilli J."/>
            <person name="James E.K."/>
        </authorList>
    </citation>
    <scope>NUCLEOTIDE SEQUENCE</scope>
    <source>
        <strain evidence="1">EG181B</strain>
    </source>
</reference>
<dbReference type="EMBL" id="JBFRCH010000016">
    <property type="protein sequence ID" value="MEX3934855.1"/>
    <property type="molecule type" value="Genomic_DNA"/>
</dbReference>
<evidence type="ECO:0000313" key="1">
    <source>
        <dbReference type="EMBL" id="MEX3934855.1"/>
    </source>
</evidence>
<dbReference type="Proteomes" id="UP001558850">
    <property type="component" value="Unassembled WGS sequence"/>
</dbReference>
<sequence>MTAESRLRTCSGFGLTLTTGEAAARVSIPAVGDLPAVANDPVAQALFVALSAGLRGGVCHASQSVAFEVTEALKNRHRPVSPVRVKADARLTIERFSKNKKLLARDGGFDESAMLRRTRNGIGP</sequence>